<organism evidence="2 3">
    <name type="scientific">Parablautia muri</name>
    <dbReference type="NCBI Taxonomy" id="2320879"/>
    <lineage>
        <taxon>Bacteria</taxon>
        <taxon>Bacillati</taxon>
        <taxon>Bacillota</taxon>
        <taxon>Clostridia</taxon>
        <taxon>Lachnospirales</taxon>
        <taxon>Lachnospiraceae</taxon>
        <taxon>Parablautia</taxon>
    </lineage>
</organism>
<comment type="caution">
    <text evidence="2">The sequence shown here is derived from an EMBL/GenBank/DDBJ whole genome shotgun (WGS) entry which is preliminary data.</text>
</comment>
<evidence type="ECO:0008006" key="4">
    <source>
        <dbReference type="Google" id="ProtNLM"/>
    </source>
</evidence>
<dbReference type="RefSeq" id="WP_160559460.1">
    <property type="nucleotide sequence ID" value="NZ_QZDT01000007.1"/>
</dbReference>
<gene>
    <name evidence="2" type="ORF">D5281_07085</name>
</gene>
<dbReference type="Proteomes" id="UP001154420">
    <property type="component" value="Unassembled WGS sequence"/>
</dbReference>
<evidence type="ECO:0000313" key="3">
    <source>
        <dbReference type="Proteomes" id="UP001154420"/>
    </source>
</evidence>
<keyword evidence="1" id="KW-0472">Membrane</keyword>
<dbReference type="OrthoDB" id="362826at2"/>
<keyword evidence="3" id="KW-1185">Reference proteome</keyword>
<evidence type="ECO:0000313" key="2">
    <source>
        <dbReference type="EMBL" id="NBJ92367.1"/>
    </source>
</evidence>
<keyword evidence="1" id="KW-1133">Transmembrane helix</keyword>
<feature type="transmembrane region" description="Helical" evidence="1">
    <location>
        <begin position="31"/>
        <end position="58"/>
    </location>
</feature>
<name>A0A9X5GSX1_9FIRM</name>
<keyword evidence="1" id="KW-0812">Transmembrane</keyword>
<sequence length="169" mass="19190">MTDKELYPGIERKGKGYMRESSGRLAKLKRYVHIICGILDVIAAALVLVGIVFNIGSIVGNIGTFEKLFTDTSEFKHYLEQIFMLVIGIEFLEMLCRPSSENVIEVLIFLVARHMIVGDTTPYQDFVSVISVALLCVVRRYLRITDEDRKEKKILGLHDKDDSGKKHIL</sequence>
<proteinExistence type="predicted"/>
<protein>
    <recommendedName>
        <fullName evidence="4">Transporter</fullName>
    </recommendedName>
</protein>
<dbReference type="AlphaFoldDB" id="A0A9X5GSX1"/>
<evidence type="ECO:0000256" key="1">
    <source>
        <dbReference type="SAM" id="Phobius"/>
    </source>
</evidence>
<dbReference type="EMBL" id="QZDT01000007">
    <property type="protein sequence ID" value="NBJ92367.1"/>
    <property type="molecule type" value="Genomic_DNA"/>
</dbReference>
<reference evidence="2" key="1">
    <citation type="submission" date="2018-09" db="EMBL/GenBank/DDBJ databases">
        <title>Murine metabolic-syndrome-specific gut microbial biobank.</title>
        <authorList>
            <person name="Liu C."/>
        </authorList>
    </citation>
    <scope>NUCLEOTIDE SEQUENCE</scope>
    <source>
        <strain evidence="2">D42-62</strain>
    </source>
</reference>
<accession>A0A9X5GSX1</accession>